<keyword evidence="3" id="KW-1185">Reference proteome</keyword>
<evidence type="ECO:0000256" key="1">
    <source>
        <dbReference type="SAM" id="MobiDB-lite"/>
    </source>
</evidence>
<feature type="region of interest" description="Disordered" evidence="1">
    <location>
        <begin position="1"/>
        <end position="24"/>
    </location>
</feature>
<evidence type="ECO:0000313" key="2">
    <source>
        <dbReference type="EMBL" id="OOG00257.1"/>
    </source>
</evidence>
<organism evidence="2 3">
    <name type="scientific">Aspergillus carbonarius (strain ITEM 5010)</name>
    <dbReference type="NCBI Taxonomy" id="602072"/>
    <lineage>
        <taxon>Eukaryota</taxon>
        <taxon>Fungi</taxon>
        <taxon>Dikarya</taxon>
        <taxon>Ascomycota</taxon>
        <taxon>Pezizomycotina</taxon>
        <taxon>Eurotiomycetes</taxon>
        <taxon>Eurotiomycetidae</taxon>
        <taxon>Eurotiales</taxon>
        <taxon>Aspergillaceae</taxon>
        <taxon>Aspergillus</taxon>
        <taxon>Aspergillus subgen. Circumdati</taxon>
    </lineage>
</organism>
<protein>
    <submittedName>
        <fullName evidence="2">Uncharacterized protein</fullName>
    </submittedName>
</protein>
<accession>A0A1R3S0J0</accession>
<evidence type="ECO:0000313" key="3">
    <source>
        <dbReference type="Proteomes" id="UP000188318"/>
    </source>
</evidence>
<proteinExistence type="predicted"/>
<feature type="compositionally biased region" description="Gly residues" evidence="1">
    <location>
        <begin position="1"/>
        <end position="10"/>
    </location>
</feature>
<dbReference type="AlphaFoldDB" id="A0A1R3S0J0"/>
<name>A0A1R3S0J0_ASPC5</name>
<gene>
    <name evidence="2" type="ORF">ASPCADRAFT_202121</name>
</gene>
<sequence>MMTWGAIGGHPGERGIEKNATPMQSGNYRAGRGWEWELSVPLLGNPDQRTRRLLTSLR</sequence>
<reference evidence="3" key="1">
    <citation type="journal article" date="2017" name="Genome Biol.">
        <title>Comparative genomics reveals high biological diversity and specific adaptations in the industrially and medically important fungal genus Aspergillus.</title>
        <authorList>
            <person name="de Vries R.P."/>
            <person name="Riley R."/>
            <person name="Wiebenga A."/>
            <person name="Aguilar-Osorio G."/>
            <person name="Amillis S."/>
            <person name="Uchima C.A."/>
            <person name="Anderluh G."/>
            <person name="Asadollahi M."/>
            <person name="Askin M."/>
            <person name="Barry K."/>
            <person name="Battaglia E."/>
            <person name="Bayram O."/>
            <person name="Benocci T."/>
            <person name="Braus-Stromeyer S.A."/>
            <person name="Caldana C."/>
            <person name="Canovas D."/>
            <person name="Cerqueira G.C."/>
            <person name="Chen F."/>
            <person name="Chen W."/>
            <person name="Choi C."/>
            <person name="Clum A."/>
            <person name="Dos Santos R.A."/>
            <person name="Damasio A.R."/>
            <person name="Diallinas G."/>
            <person name="Emri T."/>
            <person name="Fekete E."/>
            <person name="Flipphi M."/>
            <person name="Freyberg S."/>
            <person name="Gallo A."/>
            <person name="Gournas C."/>
            <person name="Habgood R."/>
            <person name="Hainaut M."/>
            <person name="Harispe M.L."/>
            <person name="Henrissat B."/>
            <person name="Hilden K.S."/>
            <person name="Hope R."/>
            <person name="Hossain A."/>
            <person name="Karabika E."/>
            <person name="Karaffa L."/>
            <person name="Karanyi Z."/>
            <person name="Krasevec N."/>
            <person name="Kuo A."/>
            <person name="Kusch H."/>
            <person name="LaButti K."/>
            <person name="Lagendijk E.L."/>
            <person name="Lapidus A."/>
            <person name="Levasseur A."/>
            <person name="Lindquist E."/>
            <person name="Lipzen A."/>
            <person name="Logrieco A.F."/>
            <person name="MacCabe A."/>
            <person name="Maekelae M.R."/>
            <person name="Malavazi I."/>
            <person name="Melin P."/>
            <person name="Meyer V."/>
            <person name="Mielnichuk N."/>
            <person name="Miskei M."/>
            <person name="Molnar A.P."/>
            <person name="Mule G."/>
            <person name="Ngan C.Y."/>
            <person name="Orejas M."/>
            <person name="Orosz E."/>
            <person name="Ouedraogo J.P."/>
            <person name="Overkamp K.M."/>
            <person name="Park H.-S."/>
            <person name="Perrone G."/>
            <person name="Piumi F."/>
            <person name="Punt P.J."/>
            <person name="Ram A.F."/>
            <person name="Ramon A."/>
            <person name="Rauscher S."/>
            <person name="Record E."/>
            <person name="Riano-Pachon D.M."/>
            <person name="Robert V."/>
            <person name="Roehrig J."/>
            <person name="Ruller R."/>
            <person name="Salamov A."/>
            <person name="Salih N.S."/>
            <person name="Samson R.A."/>
            <person name="Sandor E."/>
            <person name="Sanguinetti M."/>
            <person name="Schuetze T."/>
            <person name="Sepcic K."/>
            <person name="Shelest E."/>
            <person name="Sherlock G."/>
            <person name="Sophianopoulou V."/>
            <person name="Squina F.M."/>
            <person name="Sun H."/>
            <person name="Susca A."/>
            <person name="Todd R.B."/>
            <person name="Tsang A."/>
            <person name="Unkles S.E."/>
            <person name="van de Wiele N."/>
            <person name="van Rossen-Uffink D."/>
            <person name="Oliveira J.V."/>
            <person name="Vesth T.C."/>
            <person name="Visser J."/>
            <person name="Yu J.-H."/>
            <person name="Zhou M."/>
            <person name="Andersen M.R."/>
            <person name="Archer D.B."/>
            <person name="Baker S.E."/>
            <person name="Benoit I."/>
            <person name="Brakhage A.A."/>
            <person name="Braus G.H."/>
            <person name="Fischer R."/>
            <person name="Frisvad J.C."/>
            <person name="Goldman G.H."/>
            <person name="Houbraken J."/>
            <person name="Oakley B."/>
            <person name="Pocsi I."/>
            <person name="Scazzocchio C."/>
            <person name="Seiboth B."/>
            <person name="vanKuyk P.A."/>
            <person name="Wortman J."/>
            <person name="Dyer P.S."/>
            <person name="Grigoriev I.V."/>
        </authorList>
    </citation>
    <scope>NUCLEOTIDE SEQUENCE [LARGE SCALE GENOMIC DNA]</scope>
    <source>
        <strain evidence="3">ITEM 5010</strain>
    </source>
</reference>
<feature type="non-terminal residue" evidence="2">
    <location>
        <position position="58"/>
    </location>
</feature>
<dbReference type="Proteomes" id="UP000188318">
    <property type="component" value="Unassembled WGS sequence"/>
</dbReference>
<dbReference type="VEuPathDB" id="FungiDB:ASPCADRAFT_202121"/>
<dbReference type="EMBL" id="KV907493">
    <property type="protein sequence ID" value="OOG00257.1"/>
    <property type="molecule type" value="Genomic_DNA"/>
</dbReference>